<feature type="compositionally biased region" description="Low complexity" evidence="1">
    <location>
        <begin position="1"/>
        <end position="17"/>
    </location>
</feature>
<feature type="compositionally biased region" description="Acidic residues" evidence="1">
    <location>
        <begin position="34"/>
        <end position="44"/>
    </location>
</feature>
<name>A0AAW2CE02_9ROSI</name>
<protein>
    <submittedName>
        <fullName evidence="2">Uncharacterized protein</fullName>
    </submittedName>
</protein>
<dbReference type="Proteomes" id="UP001459277">
    <property type="component" value="Unassembled WGS sequence"/>
</dbReference>
<evidence type="ECO:0000313" key="3">
    <source>
        <dbReference type="Proteomes" id="UP001459277"/>
    </source>
</evidence>
<proteinExistence type="predicted"/>
<reference evidence="2 3" key="1">
    <citation type="submission" date="2024-01" db="EMBL/GenBank/DDBJ databases">
        <title>A telomere-to-telomere, gap-free genome of sweet tea (Lithocarpus litseifolius).</title>
        <authorList>
            <person name="Zhou J."/>
        </authorList>
    </citation>
    <scope>NUCLEOTIDE SEQUENCE [LARGE SCALE GENOMIC DNA]</scope>
    <source>
        <strain evidence="2">Zhou-2022a</strain>
        <tissue evidence="2">Leaf</tissue>
    </source>
</reference>
<sequence length="257" mass="28553">MATTTTTSTNTGGIANSLNTPARADEDGGGSESFSEDERDDDVSVDCGTFGSSYDEEYIQVYRERILVGGSFFPPDNSESGSGRWERNGMLLDISSLFPATKSETDSSSLYSRPNSNSIVAIFPPRRSSDDSENAEIIIARNPSVSSCFPAYFSDTASSVSNETRLDRAYSAIQHAMSRPEDEFRRVLIRNTVPLDAERFYSSIRRRSLRFLSTMPELSPEKMMMKTAVNLRAFWRMIGAQGFTSVVRAWTTTLRSI</sequence>
<feature type="region of interest" description="Disordered" evidence="1">
    <location>
        <begin position="1"/>
        <end position="47"/>
    </location>
</feature>
<dbReference type="EMBL" id="JAZDWU010000007">
    <property type="protein sequence ID" value="KAK9995399.1"/>
    <property type="molecule type" value="Genomic_DNA"/>
</dbReference>
<evidence type="ECO:0000256" key="1">
    <source>
        <dbReference type="SAM" id="MobiDB-lite"/>
    </source>
</evidence>
<evidence type="ECO:0000313" key="2">
    <source>
        <dbReference type="EMBL" id="KAK9995399.1"/>
    </source>
</evidence>
<organism evidence="2 3">
    <name type="scientific">Lithocarpus litseifolius</name>
    <dbReference type="NCBI Taxonomy" id="425828"/>
    <lineage>
        <taxon>Eukaryota</taxon>
        <taxon>Viridiplantae</taxon>
        <taxon>Streptophyta</taxon>
        <taxon>Embryophyta</taxon>
        <taxon>Tracheophyta</taxon>
        <taxon>Spermatophyta</taxon>
        <taxon>Magnoliopsida</taxon>
        <taxon>eudicotyledons</taxon>
        <taxon>Gunneridae</taxon>
        <taxon>Pentapetalae</taxon>
        <taxon>rosids</taxon>
        <taxon>fabids</taxon>
        <taxon>Fagales</taxon>
        <taxon>Fagaceae</taxon>
        <taxon>Lithocarpus</taxon>
    </lineage>
</organism>
<dbReference type="AlphaFoldDB" id="A0AAW2CE02"/>
<accession>A0AAW2CE02</accession>
<gene>
    <name evidence="2" type="ORF">SO802_020085</name>
</gene>
<keyword evidence="3" id="KW-1185">Reference proteome</keyword>
<comment type="caution">
    <text evidence="2">The sequence shown here is derived from an EMBL/GenBank/DDBJ whole genome shotgun (WGS) entry which is preliminary data.</text>
</comment>